<gene>
    <name evidence="1" type="ORF">EZS28_055755</name>
</gene>
<evidence type="ECO:0000313" key="1">
    <source>
        <dbReference type="EMBL" id="KAA6313419.1"/>
    </source>
</evidence>
<proteinExistence type="predicted"/>
<accession>A0A5J4PXJ8</accession>
<reference evidence="1 2" key="1">
    <citation type="submission" date="2019-03" db="EMBL/GenBank/DDBJ databases">
        <title>Single cell metagenomics reveals metabolic interactions within the superorganism composed of flagellate Streblomastix strix and complex community of Bacteroidetes bacteria on its surface.</title>
        <authorList>
            <person name="Treitli S.C."/>
            <person name="Kolisko M."/>
            <person name="Husnik F."/>
            <person name="Keeling P."/>
            <person name="Hampl V."/>
        </authorList>
    </citation>
    <scope>NUCLEOTIDE SEQUENCE [LARGE SCALE GENOMIC DNA]</scope>
    <source>
        <strain evidence="1">ST1C</strain>
    </source>
</reference>
<feature type="non-terminal residue" evidence="1">
    <location>
        <position position="74"/>
    </location>
</feature>
<dbReference type="AlphaFoldDB" id="A0A5J4PXJ8"/>
<dbReference type="EMBL" id="SNRW01048325">
    <property type="protein sequence ID" value="KAA6313419.1"/>
    <property type="molecule type" value="Genomic_DNA"/>
</dbReference>
<evidence type="ECO:0000313" key="2">
    <source>
        <dbReference type="Proteomes" id="UP000324800"/>
    </source>
</evidence>
<sequence>MQQRADAKSQMNDGLATFCKLILNSAFGGDILNSEKYKIADNLHAVQVDSEYCSIRSNEDAHSITGYRQLDISD</sequence>
<protein>
    <submittedName>
        <fullName evidence="1">Uncharacterized protein</fullName>
    </submittedName>
</protein>
<organism evidence="1 2">
    <name type="scientific">Streblomastix strix</name>
    <dbReference type="NCBI Taxonomy" id="222440"/>
    <lineage>
        <taxon>Eukaryota</taxon>
        <taxon>Metamonada</taxon>
        <taxon>Preaxostyla</taxon>
        <taxon>Oxymonadida</taxon>
        <taxon>Streblomastigidae</taxon>
        <taxon>Streblomastix</taxon>
    </lineage>
</organism>
<dbReference type="Proteomes" id="UP000324800">
    <property type="component" value="Unassembled WGS sequence"/>
</dbReference>
<name>A0A5J4PXJ8_9EUKA</name>
<comment type="caution">
    <text evidence="1">The sequence shown here is derived from an EMBL/GenBank/DDBJ whole genome shotgun (WGS) entry which is preliminary data.</text>
</comment>